<keyword evidence="4" id="KW-1185">Reference proteome</keyword>
<dbReference type="AlphaFoldDB" id="A0A835IEG1"/>
<gene>
    <name evidence="3" type="ORF">IFM89_036396</name>
</gene>
<evidence type="ECO:0000313" key="4">
    <source>
        <dbReference type="Proteomes" id="UP000631114"/>
    </source>
</evidence>
<dbReference type="GO" id="GO:0004674">
    <property type="term" value="F:protein serine/threonine kinase activity"/>
    <property type="evidence" value="ECO:0007669"/>
    <property type="project" value="TreeGrafter"/>
</dbReference>
<comment type="caution">
    <text evidence="3">The sequence shown here is derived from an EMBL/GenBank/DDBJ whole genome shotgun (WGS) entry which is preliminary data.</text>
</comment>
<dbReference type="InterPro" id="IPR011009">
    <property type="entry name" value="Kinase-like_dom_sf"/>
</dbReference>
<accession>A0A835IEG1</accession>
<feature type="domain" description="Protein kinase" evidence="2">
    <location>
        <begin position="1"/>
        <end position="278"/>
    </location>
</feature>
<dbReference type="PROSITE" id="PS50011">
    <property type="entry name" value="PROTEIN_KINASE_DOM"/>
    <property type="match status" value="1"/>
</dbReference>
<organism evidence="3 4">
    <name type="scientific">Coptis chinensis</name>
    <dbReference type="NCBI Taxonomy" id="261450"/>
    <lineage>
        <taxon>Eukaryota</taxon>
        <taxon>Viridiplantae</taxon>
        <taxon>Streptophyta</taxon>
        <taxon>Embryophyta</taxon>
        <taxon>Tracheophyta</taxon>
        <taxon>Spermatophyta</taxon>
        <taxon>Magnoliopsida</taxon>
        <taxon>Ranunculales</taxon>
        <taxon>Ranunculaceae</taxon>
        <taxon>Coptidoideae</taxon>
        <taxon>Coptis</taxon>
    </lineage>
</organism>
<feature type="binding site" evidence="1">
    <location>
        <position position="121"/>
    </location>
    <ligand>
        <name>ATP</name>
        <dbReference type="ChEBI" id="CHEBI:30616"/>
    </ligand>
</feature>
<evidence type="ECO:0000259" key="2">
    <source>
        <dbReference type="PROSITE" id="PS50011"/>
    </source>
</evidence>
<dbReference type="InterPro" id="IPR017441">
    <property type="entry name" value="Protein_kinase_ATP_BS"/>
</dbReference>
<dbReference type="InterPro" id="IPR001245">
    <property type="entry name" value="Ser-Thr/Tyr_kinase_cat_dom"/>
</dbReference>
<dbReference type="GO" id="GO:0005524">
    <property type="term" value="F:ATP binding"/>
    <property type="evidence" value="ECO:0007669"/>
    <property type="project" value="UniProtKB-UniRule"/>
</dbReference>
<dbReference type="PANTHER" id="PTHR44329:SF11">
    <property type="entry name" value="OS09G0443600 PROTEIN"/>
    <property type="match status" value="1"/>
</dbReference>
<dbReference type="InterPro" id="IPR051681">
    <property type="entry name" value="Ser/Thr_Kinases-Pseudokinases"/>
</dbReference>
<dbReference type="Proteomes" id="UP000631114">
    <property type="component" value="Unassembled WGS sequence"/>
</dbReference>
<proteinExistence type="predicted"/>
<dbReference type="Gene3D" id="3.30.200.20">
    <property type="entry name" value="Phosphorylase Kinase, domain 1"/>
    <property type="match status" value="1"/>
</dbReference>
<evidence type="ECO:0000256" key="1">
    <source>
        <dbReference type="PROSITE-ProRule" id="PRU10141"/>
    </source>
</evidence>
<evidence type="ECO:0000313" key="3">
    <source>
        <dbReference type="EMBL" id="KAF9617435.1"/>
    </source>
</evidence>
<keyword evidence="1" id="KW-0067">ATP-binding</keyword>
<dbReference type="PANTHER" id="PTHR44329">
    <property type="entry name" value="SERINE/THREONINE-PROTEIN KINASE TNNI3K-RELATED"/>
    <property type="match status" value="1"/>
</dbReference>
<dbReference type="InterPro" id="IPR000719">
    <property type="entry name" value="Prot_kinase_dom"/>
</dbReference>
<dbReference type="PROSITE" id="PS00107">
    <property type="entry name" value="PROTEIN_KINASE_ATP"/>
    <property type="match status" value="1"/>
</dbReference>
<dbReference type="EMBL" id="JADFTS010000003">
    <property type="protein sequence ID" value="KAF9617435.1"/>
    <property type="molecule type" value="Genomic_DNA"/>
</dbReference>
<dbReference type="Pfam" id="PF07714">
    <property type="entry name" value="PK_Tyr_Ser-Thr"/>
    <property type="match status" value="2"/>
</dbReference>
<protein>
    <recommendedName>
        <fullName evidence="2">Protein kinase domain-containing protein</fullName>
    </recommendedName>
</protein>
<dbReference type="OrthoDB" id="10261027at2759"/>
<sequence>MGFAHKASYHSKGTKEGYVHTTARKGTRVHKVPYRVIAHKDSDIINFFFPSGGLLYEKMYSPRVSSAMLLRSPNLAAITSQAKIEGWCIEPHEIELHEQVGRGSTADIYRGSWKGLGVAVKCINPDFFHFNENGATFFAQEVETLSRQHHPFVLRLVGASLNPPQYGWVVTEFLRTYIYMAPEVIRCEPYTEKCDVFSYGVILNELMTGQHPYIETDYSPTEIALEVAEGNLRPALPEDNAQLGEIIELICHSWDGEMSRRPSFAIITSTLKSIQERFTTVPKSFSGIYCETWDI</sequence>
<keyword evidence="1" id="KW-0547">Nucleotide-binding</keyword>
<name>A0A835IEG1_9MAGN</name>
<dbReference type="Gene3D" id="1.10.510.10">
    <property type="entry name" value="Transferase(Phosphotransferase) domain 1"/>
    <property type="match status" value="1"/>
</dbReference>
<reference evidence="3 4" key="1">
    <citation type="submission" date="2020-10" db="EMBL/GenBank/DDBJ databases">
        <title>The Coptis chinensis genome and diversification of protoberbering-type alkaloids.</title>
        <authorList>
            <person name="Wang B."/>
            <person name="Shu S."/>
            <person name="Song C."/>
            <person name="Liu Y."/>
        </authorList>
    </citation>
    <scope>NUCLEOTIDE SEQUENCE [LARGE SCALE GENOMIC DNA]</scope>
    <source>
        <strain evidence="3">HL-2020</strain>
        <tissue evidence="3">Leaf</tissue>
    </source>
</reference>
<dbReference type="SUPFAM" id="SSF56112">
    <property type="entry name" value="Protein kinase-like (PK-like)"/>
    <property type="match status" value="1"/>
</dbReference>